<sequence>MVSRRRPTTGDTRRVHASSSVLGRLVMTRNQPQVAFFKGKGYGLIVPDMLGYAGTEKPLDPADYKSSLISKDIIDILDAEKIDKAVFIGHDWGSMTTSRIVQYFPERVIAFAVLATGYQPPLPHYDYEKHLTYTTEKAGYEIYGYWAFNNEEDSVKLREDNFEKFFNLMYPEDPKQWMTDLTPTGAFRTYLSTKPTAPSPSWLTEEEKRFHSEELLKGGLAAPTCWYKYMLSDHMTEDDKGIPLERYKTDKPAFLGATLHDCIAIPGITIPQTRSLCENLTVREFQSNHWVQLQKADELNAELEAWLRDL</sequence>
<feature type="domain" description="AB hydrolase-1" evidence="3">
    <location>
        <begin position="40"/>
        <end position="126"/>
    </location>
</feature>
<evidence type="ECO:0000313" key="4">
    <source>
        <dbReference type="EMBL" id="KAL0576464.1"/>
    </source>
</evidence>
<dbReference type="SUPFAM" id="SSF53474">
    <property type="entry name" value="alpha/beta-Hydrolases"/>
    <property type="match status" value="1"/>
</dbReference>
<organism evidence="4 5">
    <name type="scientific">Marasmius crinis-equi</name>
    <dbReference type="NCBI Taxonomy" id="585013"/>
    <lineage>
        <taxon>Eukaryota</taxon>
        <taxon>Fungi</taxon>
        <taxon>Dikarya</taxon>
        <taxon>Basidiomycota</taxon>
        <taxon>Agaricomycotina</taxon>
        <taxon>Agaricomycetes</taxon>
        <taxon>Agaricomycetidae</taxon>
        <taxon>Agaricales</taxon>
        <taxon>Marasmiineae</taxon>
        <taxon>Marasmiaceae</taxon>
        <taxon>Marasmius</taxon>
    </lineage>
</organism>
<protein>
    <recommendedName>
        <fullName evidence="3">AB hydrolase-1 domain-containing protein</fullName>
    </recommendedName>
</protein>
<evidence type="ECO:0000256" key="2">
    <source>
        <dbReference type="ARBA" id="ARBA00038334"/>
    </source>
</evidence>
<keyword evidence="5" id="KW-1185">Reference proteome</keyword>
<evidence type="ECO:0000256" key="1">
    <source>
        <dbReference type="ARBA" id="ARBA00022801"/>
    </source>
</evidence>
<evidence type="ECO:0000259" key="3">
    <source>
        <dbReference type="Pfam" id="PF00561"/>
    </source>
</evidence>
<dbReference type="Gene3D" id="3.40.50.1820">
    <property type="entry name" value="alpha/beta hydrolase"/>
    <property type="match status" value="1"/>
</dbReference>
<gene>
    <name evidence="4" type="ORF">V5O48_005507</name>
</gene>
<dbReference type="PRINTS" id="PR00412">
    <property type="entry name" value="EPOXHYDRLASE"/>
</dbReference>
<comment type="similarity">
    <text evidence="2">Belongs to the AB hydrolase superfamily. Epoxide hydrolase family.</text>
</comment>
<comment type="caution">
    <text evidence="4">The sequence shown here is derived from an EMBL/GenBank/DDBJ whole genome shotgun (WGS) entry which is preliminary data.</text>
</comment>
<evidence type="ECO:0000313" key="5">
    <source>
        <dbReference type="Proteomes" id="UP001465976"/>
    </source>
</evidence>
<dbReference type="InterPro" id="IPR000639">
    <property type="entry name" value="Epox_hydrolase-like"/>
</dbReference>
<dbReference type="InterPro" id="IPR029058">
    <property type="entry name" value="AB_hydrolase_fold"/>
</dbReference>
<name>A0ABR3FMT4_9AGAR</name>
<accession>A0ABR3FMT4</accession>
<proteinExistence type="inferred from homology"/>
<keyword evidence="1" id="KW-0378">Hydrolase</keyword>
<dbReference type="InterPro" id="IPR000073">
    <property type="entry name" value="AB_hydrolase_1"/>
</dbReference>
<dbReference type="EMBL" id="JBAHYK010000221">
    <property type="protein sequence ID" value="KAL0576464.1"/>
    <property type="molecule type" value="Genomic_DNA"/>
</dbReference>
<dbReference type="PANTHER" id="PTHR43329">
    <property type="entry name" value="EPOXIDE HYDROLASE"/>
    <property type="match status" value="1"/>
</dbReference>
<dbReference type="Proteomes" id="UP001465976">
    <property type="component" value="Unassembled WGS sequence"/>
</dbReference>
<dbReference type="Pfam" id="PF00561">
    <property type="entry name" value="Abhydrolase_1"/>
    <property type="match status" value="1"/>
</dbReference>
<reference evidence="4 5" key="1">
    <citation type="submission" date="2024-02" db="EMBL/GenBank/DDBJ databases">
        <title>A draft genome for the cacao thread blight pathogen Marasmius crinis-equi.</title>
        <authorList>
            <person name="Cohen S.P."/>
            <person name="Baruah I.K."/>
            <person name="Amoako-Attah I."/>
            <person name="Bukari Y."/>
            <person name="Meinhardt L.W."/>
            <person name="Bailey B.A."/>
        </authorList>
    </citation>
    <scope>NUCLEOTIDE SEQUENCE [LARGE SCALE GENOMIC DNA]</scope>
    <source>
        <strain evidence="4 5">GH-76</strain>
    </source>
</reference>